<name>A0ACB7Y1K9_9ERIC</name>
<protein>
    <submittedName>
        <fullName evidence="1">Uncharacterized protein</fullName>
    </submittedName>
</protein>
<dbReference type="Proteomes" id="UP000828048">
    <property type="component" value="Chromosome 5"/>
</dbReference>
<dbReference type="EMBL" id="CM037155">
    <property type="protein sequence ID" value="KAH7847097.1"/>
    <property type="molecule type" value="Genomic_DNA"/>
</dbReference>
<keyword evidence="2" id="KW-1185">Reference proteome</keyword>
<comment type="caution">
    <text evidence="1">The sequence shown here is derived from an EMBL/GenBank/DDBJ whole genome shotgun (WGS) entry which is preliminary data.</text>
</comment>
<accession>A0ACB7Y1K9</accession>
<organism evidence="1 2">
    <name type="scientific">Vaccinium darrowii</name>
    <dbReference type="NCBI Taxonomy" id="229202"/>
    <lineage>
        <taxon>Eukaryota</taxon>
        <taxon>Viridiplantae</taxon>
        <taxon>Streptophyta</taxon>
        <taxon>Embryophyta</taxon>
        <taxon>Tracheophyta</taxon>
        <taxon>Spermatophyta</taxon>
        <taxon>Magnoliopsida</taxon>
        <taxon>eudicotyledons</taxon>
        <taxon>Gunneridae</taxon>
        <taxon>Pentapetalae</taxon>
        <taxon>asterids</taxon>
        <taxon>Ericales</taxon>
        <taxon>Ericaceae</taxon>
        <taxon>Vaccinioideae</taxon>
        <taxon>Vaccinieae</taxon>
        <taxon>Vaccinium</taxon>
    </lineage>
</organism>
<evidence type="ECO:0000313" key="1">
    <source>
        <dbReference type="EMBL" id="KAH7847097.1"/>
    </source>
</evidence>
<sequence>MGSPQLRLSPVVNNVVVASKPREVVGDEVTSKNVEWEKNLQSIRSFAFLIENIRYEKAIKIAYEKELFGEEVDFHLQKVDMGYICELEKVSLTCIVVYMSYLYDVMKVPNKHGSILFVNPYIISAKNKPGDNANATLLARRLEDAKPGELVVAPCNVGFHWSLLVIDVSSSTVYYLDSLVDEVPMDVKILIRWRQGKQDEKSSLASSSGTDGSLSTLECW</sequence>
<reference evidence="1 2" key="1">
    <citation type="journal article" date="2021" name="Hortic Res">
        <title>High-quality reference genome and annotation aids understanding of berry development for evergreen blueberry (Vaccinium darrowii).</title>
        <authorList>
            <person name="Yu J."/>
            <person name="Hulse-Kemp A.M."/>
            <person name="Babiker E."/>
            <person name="Staton M."/>
        </authorList>
    </citation>
    <scope>NUCLEOTIDE SEQUENCE [LARGE SCALE GENOMIC DNA]</scope>
    <source>
        <strain evidence="2">cv. NJ 8807/NJ 8810</strain>
        <tissue evidence="1">Young leaf</tissue>
    </source>
</reference>
<proteinExistence type="predicted"/>
<gene>
    <name evidence="1" type="ORF">Vadar_021869</name>
</gene>
<evidence type="ECO:0000313" key="2">
    <source>
        <dbReference type="Proteomes" id="UP000828048"/>
    </source>
</evidence>